<accession>A0A381UI97</accession>
<evidence type="ECO:0000313" key="1">
    <source>
        <dbReference type="EMBL" id="SVA27067.1"/>
    </source>
</evidence>
<dbReference type="PANTHER" id="PTHR36451:SF1">
    <property type="entry name" value="OMEGA-HYDROXY-BETA-DIHYDROMENAQUINONE-9 SULFOTRANSFERASE STF3"/>
    <property type="match status" value="1"/>
</dbReference>
<feature type="non-terminal residue" evidence="1">
    <location>
        <position position="339"/>
    </location>
</feature>
<dbReference type="AlphaFoldDB" id="A0A381UI97"/>
<dbReference type="EMBL" id="UINC01006361">
    <property type="protein sequence ID" value="SVA27067.1"/>
    <property type="molecule type" value="Genomic_DNA"/>
</dbReference>
<name>A0A381UI97_9ZZZZ</name>
<proteinExistence type="predicted"/>
<sequence>MNSLLTVESVLKPIKKSLGEEDYREPLEILLQDLSEESNLQPHGYLGMRQNIISRLKVRADLNEIVTNKSLPPPATPVIVSGLPRSGTTFLFDLLDADSNQRSPLTWEIFNPLPLAKNEATKKARILKTNAQLAIIKSLVPDLNDLHPLNASLPEECQQITTISLRSIAYALMARTPNYKKYLKTCDFSSAMLWHARFLQVLEQTNTPIRWLLKDPTHVHHIPELLSTYPGAYFVFIHRNPTTTIPSICSLSAKITSALSTHADKEEIGESLLDYWAHAIEKGLEDRAEIPDNRIFDIQFRDFISDPMEQIRRMYAHFSFELNQSNEENMHNFLAADAA</sequence>
<dbReference type="Pfam" id="PF13469">
    <property type="entry name" value="Sulfotransfer_3"/>
    <property type="match status" value="1"/>
</dbReference>
<organism evidence="1">
    <name type="scientific">marine metagenome</name>
    <dbReference type="NCBI Taxonomy" id="408172"/>
    <lineage>
        <taxon>unclassified sequences</taxon>
        <taxon>metagenomes</taxon>
        <taxon>ecological metagenomes</taxon>
    </lineage>
</organism>
<dbReference type="Gene3D" id="3.40.50.300">
    <property type="entry name" value="P-loop containing nucleotide triphosphate hydrolases"/>
    <property type="match status" value="1"/>
</dbReference>
<dbReference type="SUPFAM" id="SSF52540">
    <property type="entry name" value="P-loop containing nucleoside triphosphate hydrolases"/>
    <property type="match status" value="1"/>
</dbReference>
<reference evidence="1" key="1">
    <citation type="submission" date="2018-05" db="EMBL/GenBank/DDBJ databases">
        <authorList>
            <person name="Lanie J.A."/>
            <person name="Ng W.-L."/>
            <person name="Kazmierczak K.M."/>
            <person name="Andrzejewski T.M."/>
            <person name="Davidsen T.M."/>
            <person name="Wayne K.J."/>
            <person name="Tettelin H."/>
            <person name="Glass J.I."/>
            <person name="Rusch D."/>
            <person name="Podicherti R."/>
            <person name="Tsui H.-C.T."/>
            <person name="Winkler M.E."/>
        </authorList>
    </citation>
    <scope>NUCLEOTIDE SEQUENCE</scope>
</reference>
<evidence type="ECO:0008006" key="2">
    <source>
        <dbReference type="Google" id="ProtNLM"/>
    </source>
</evidence>
<dbReference type="InterPro" id="IPR052736">
    <property type="entry name" value="Stf3_sulfotransferase"/>
</dbReference>
<dbReference type="InterPro" id="IPR027417">
    <property type="entry name" value="P-loop_NTPase"/>
</dbReference>
<protein>
    <recommendedName>
        <fullName evidence="2">Sulfotransferase domain-containing protein</fullName>
    </recommendedName>
</protein>
<gene>
    <name evidence="1" type="ORF">METZ01_LOCUS79921</name>
</gene>
<dbReference type="PANTHER" id="PTHR36451">
    <property type="entry name" value="PAPS-DEPENDENT SULFOTRANSFERASE STF3"/>
    <property type="match status" value="1"/>
</dbReference>